<keyword evidence="2" id="KW-1185">Reference proteome</keyword>
<protein>
    <submittedName>
        <fullName evidence="1">DUF4404 family protein</fullName>
    </submittedName>
</protein>
<gene>
    <name evidence="1" type="ORF">NG895_13795</name>
</gene>
<dbReference type="RefSeq" id="WP_252853091.1">
    <property type="nucleotide sequence ID" value="NZ_JAMXLR010000051.1"/>
</dbReference>
<dbReference type="Proteomes" id="UP001155241">
    <property type="component" value="Unassembled WGS sequence"/>
</dbReference>
<evidence type="ECO:0000313" key="1">
    <source>
        <dbReference type="EMBL" id="MCO6044978.1"/>
    </source>
</evidence>
<dbReference type="Pfam" id="PF14357">
    <property type="entry name" value="DUF4404"/>
    <property type="match status" value="1"/>
</dbReference>
<proteinExistence type="predicted"/>
<dbReference type="InterPro" id="IPR025516">
    <property type="entry name" value="DUF4404"/>
</dbReference>
<accession>A0A9X2FB77</accession>
<comment type="caution">
    <text evidence="1">The sequence shown here is derived from an EMBL/GenBank/DDBJ whole genome shotgun (WGS) entry which is preliminary data.</text>
</comment>
<evidence type="ECO:0000313" key="2">
    <source>
        <dbReference type="Proteomes" id="UP001155241"/>
    </source>
</evidence>
<organism evidence="1 2">
    <name type="scientific">Aeoliella straminimaris</name>
    <dbReference type="NCBI Taxonomy" id="2954799"/>
    <lineage>
        <taxon>Bacteria</taxon>
        <taxon>Pseudomonadati</taxon>
        <taxon>Planctomycetota</taxon>
        <taxon>Planctomycetia</taxon>
        <taxon>Pirellulales</taxon>
        <taxon>Lacipirellulaceae</taxon>
        <taxon>Aeoliella</taxon>
    </lineage>
</organism>
<dbReference type="AlphaFoldDB" id="A0A9X2FB77"/>
<dbReference type="EMBL" id="JAMXLR010000051">
    <property type="protein sequence ID" value="MCO6044978.1"/>
    <property type="molecule type" value="Genomic_DNA"/>
</dbReference>
<reference evidence="1" key="1">
    <citation type="submission" date="2022-06" db="EMBL/GenBank/DDBJ databases">
        <title>Aeoliella straminimaris, a novel planctomycete from sediments.</title>
        <authorList>
            <person name="Vitorino I.R."/>
            <person name="Lage O.M."/>
        </authorList>
    </citation>
    <scope>NUCLEOTIDE SEQUENCE</scope>
    <source>
        <strain evidence="1">ICT_H6.2</strain>
    </source>
</reference>
<name>A0A9X2FB77_9BACT</name>
<sequence>MDSEQLRNELTKLHQELSTVDSVDDSTKQMLTTVMQDIVKVLSGEHTGEGDTPQASSEHLRSMMSEFEAEHPKLAQTLGQLADGLANLGI</sequence>